<comment type="caution">
    <text evidence="2">The sequence shown here is derived from an EMBL/GenBank/DDBJ whole genome shotgun (WGS) entry which is preliminary data.</text>
</comment>
<dbReference type="GeneID" id="64662907"/>
<protein>
    <submittedName>
        <fullName evidence="2">Uncharacterized protein</fullName>
    </submittedName>
</protein>
<dbReference type="EMBL" id="JABBWK010000148">
    <property type="protein sequence ID" value="KAG1889791.1"/>
    <property type="molecule type" value="Genomic_DNA"/>
</dbReference>
<proteinExistence type="predicted"/>
<sequence>MLTCSTEQDIIQVSRCHPPKEIYSNPGPTHIPPDQQHLIFMGEPLLHPSLPTIDNYDESYPLQQWEDPGAYIRSYHSQRWGDPGAYIRSSDPGAYIRSSGPSTSFGASPSPTHVSATPFPSAHDVPPPTIGPFPHVAIAPSTGTHYAPPGALGSPSQVAGTKRHFAASPAPLPAPPPTVRNSHQTPNDPLSVHLILLPPALICSVWYFLPIADFILAEWFFLQFY</sequence>
<evidence type="ECO:0000313" key="2">
    <source>
        <dbReference type="EMBL" id="KAG1889791.1"/>
    </source>
</evidence>
<keyword evidence="1" id="KW-1133">Transmembrane helix</keyword>
<reference evidence="2" key="1">
    <citation type="journal article" date="2020" name="New Phytol.">
        <title>Comparative genomics reveals dynamic genome evolution in host specialist ectomycorrhizal fungi.</title>
        <authorList>
            <person name="Lofgren L.A."/>
            <person name="Nguyen N.H."/>
            <person name="Vilgalys R."/>
            <person name="Ruytinx J."/>
            <person name="Liao H.L."/>
            <person name="Branco S."/>
            <person name="Kuo A."/>
            <person name="LaButti K."/>
            <person name="Lipzen A."/>
            <person name="Andreopoulos W."/>
            <person name="Pangilinan J."/>
            <person name="Riley R."/>
            <person name="Hundley H."/>
            <person name="Na H."/>
            <person name="Barry K."/>
            <person name="Grigoriev I.V."/>
            <person name="Stajich J.E."/>
            <person name="Kennedy P.G."/>
        </authorList>
    </citation>
    <scope>NUCLEOTIDE SEQUENCE</scope>
    <source>
        <strain evidence="2">FC203</strain>
    </source>
</reference>
<keyword evidence="1" id="KW-0472">Membrane</keyword>
<organism evidence="2 3">
    <name type="scientific">Suillus fuscotomentosus</name>
    <dbReference type="NCBI Taxonomy" id="1912939"/>
    <lineage>
        <taxon>Eukaryota</taxon>
        <taxon>Fungi</taxon>
        <taxon>Dikarya</taxon>
        <taxon>Basidiomycota</taxon>
        <taxon>Agaricomycotina</taxon>
        <taxon>Agaricomycetes</taxon>
        <taxon>Agaricomycetidae</taxon>
        <taxon>Boletales</taxon>
        <taxon>Suillineae</taxon>
        <taxon>Suillaceae</taxon>
        <taxon>Suillus</taxon>
    </lineage>
</organism>
<dbReference type="RefSeq" id="XP_041217652.1">
    <property type="nucleotide sequence ID" value="XM_041368609.1"/>
</dbReference>
<gene>
    <name evidence="2" type="ORF">F5891DRAFT_1198314</name>
</gene>
<dbReference type="AlphaFoldDB" id="A0AAD4HDF5"/>
<dbReference type="Proteomes" id="UP001195769">
    <property type="component" value="Unassembled WGS sequence"/>
</dbReference>
<keyword evidence="1" id="KW-0812">Transmembrane</keyword>
<accession>A0AAD4HDF5</accession>
<keyword evidence="3" id="KW-1185">Reference proteome</keyword>
<evidence type="ECO:0000256" key="1">
    <source>
        <dbReference type="SAM" id="Phobius"/>
    </source>
</evidence>
<name>A0AAD4HDF5_9AGAM</name>
<feature type="transmembrane region" description="Helical" evidence="1">
    <location>
        <begin position="190"/>
        <end position="209"/>
    </location>
</feature>
<evidence type="ECO:0000313" key="3">
    <source>
        <dbReference type="Proteomes" id="UP001195769"/>
    </source>
</evidence>